<dbReference type="PROSITE" id="PS50893">
    <property type="entry name" value="ABC_TRANSPORTER_2"/>
    <property type="match status" value="1"/>
</dbReference>
<comment type="caution">
    <text evidence="6">The sequence shown here is derived from an EMBL/GenBank/DDBJ whole genome shotgun (WGS) entry which is preliminary data.</text>
</comment>
<dbReference type="PANTHER" id="PTHR42788:SF13">
    <property type="entry name" value="ALIPHATIC SULFONATES IMPORT ATP-BINDING PROTEIN SSUB"/>
    <property type="match status" value="1"/>
</dbReference>
<keyword evidence="3" id="KW-0547">Nucleotide-binding</keyword>
<dbReference type="Pfam" id="PF00005">
    <property type="entry name" value="ABC_tran"/>
    <property type="match status" value="1"/>
</dbReference>
<dbReference type="InterPro" id="IPR050166">
    <property type="entry name" value="ABC_transporter_ATP-bind"/>
</dbReference>
<dbReference type="SUPFAM" id="SSF52540">
    <property type="entry name" value="P-loop containing nucleoside triphosphate hydrolases"/>
    <property type="match status" value="1"/>
</dbReference>
<comment type="similarity">
    <text evidence="1">Belongs to the ABC transporter superfamily.</text>
</comment>
<dbReference type="InterPro" id="IPR003593">
    <property type="entry name" value="AAA+_ATPase"/>
</dbReference>
<dbReference type="GO" id="GO:0016887">
    <property type="term" value="F:ATP hydrolysis activity"/>
    <property type="evidence" value="ECO:0007669"/>
    <property type="project" value="InterPro"/>
</dbReference>
<dbReference type="InterPro" id="IPR003439">
    <property type="entry name" value="ABC_transporter-like_ATP-bd"/>
</dbReference>
<dbReference type="AlphaFoldDB" id="A0A934M026"/>
<dbReference type="RefSeq" id="WP_198685619.1">
    <property type="nucleotide sequence ID" value="NZ_JAEIJD010000004.1"/>
</dbReference>
<dbReference type="EMBL" id="JAEIJD010000004">
    <property type="protein sequence ID" value="MBI6629590.1"/>
    <property type="molecule type" value="Genomic_DNA"/>
</dbReference>
<dbReference type="Gene3D" id="3.40.50.300">
    <property type="entry name" value="P-loop containing nucleotide triphosphate hydrolases"/>
    <property type="match status" value="1"/>
</dbReference>
<evidence type="ECO:0000259" key="5">
    <source>
        <dbReference type="PROSITE" id="PS50893"/>
    </source>
</evidence>
<gene>
    <name evidence="6" type="ORF">JAO82_06795</name>
</gene>
<name>A0A934M026_9RHOB</name>
<evidence type="ECO:0000256" key="4">
    <source>
        <dbReference type="ARBA" id="ARBA00022840"/>
    </source>
</evidence>
<evidence type="ECO:0000256" key="1">
    <source>
        <dbReference type="ARBA" id="ARBA00005417"/>
    </source>
</evidence>
<feature type="domain" description="ABC transporter" evidence="5">
    <location>
        <begin position="1"/>
        <end position="228"/>
    </location>
</feature>
<dbReference type="SMART" id="SM00382">
    <property type="entry name" value="AAA"/>
    <property type="match status" value="1"/>
</dbReference>
<dbReference type="GO" id="GO:0005524">
    <property type="term" value="F:ATP binding"/>
    <property type="evidence" value="ECO:0007669"/>
    <property type="project" value="UniProtKB-KW"/>
</dbReference>
<protein>
    <submittedName>
        <fullName evidence="6">ABC transporter ATP-binding protein</fullName>
    </submittedName>
</protein>
<dbReference type="InterPro" id="IPR027417">
    <property type="entry name" value="P-loop_NTPase"/>
</dbReference>
<evidence type="ECO:0000256" key="3">
    <source>
        <dbReference type="ARBA" id="ARBA00022741"/>
    </source>
</evidence>
<dbReference type="Proteomes" id="UP000613255">
    <property type="component" value="Unassembled WGS sequence"/>
</dbReference>
<sequence>MTSPGIALQGAVHLNETILLPNLRLALAAGRWTVLLGPSGVGKTTLARLVAGLPTGAQLEGTMRADDGAPLDGRVAVMAQDDQLLPWSSALANVCIGSRLRGTRPDWTRARALLDAVGLLPLAERKPGRLSTGQRQRVALARTLYEDRPVVVLDEPFSALDPVTRYAMQDLAANLLTGRTVILITHDPQEAMRLAYAAFLIGGPDGASAVETPSSPAPRPADSPEIFAAQAVLLRRLTGATAPDTGIAA</sequence>
<reference evidence="6" key="1">
    <citation type="submission" date="2020-12" db="EMBL/GenBank/DDBJ databases">
        <title>Pontibaca salina gen. nov., sp. nov., isolated from marine sediment.</title>
        <authorList>
            <person name="Bo J."/>
            <person name="Wang S."/>
            <person name="Song X."/>
            <person name="Du Z."/>
        </authorList>
    </citation>
    <scope>NUCLEOTIDE SEQUENCE</scope>
    <source>
        <strain evidence="6">S1109L</strain>
    </source>
</reference>
<evidence type="ECO:0000313" key="7">
    <source>
        <dbReference type="Proteomes" id="UP000613255"/>
    </source>
</evidence>
<organism evidence="6 7">
    <name type="scientific">Pontibaca salina</name>
    <dbReference type="NCBI Taxonomy" id="2795731"/>
    <lineage>
        <taxon>Bacteria</taxon>
        <taxon>Pseudomonadati</taxon>
        <taxon>Pseudomonadota</taxon>
        <taxon>Alphaproteobacteria</taxon>
        <taxon>Rhodobacterales</taxon>
        <taxon>Roseobacteraceae</taxon>
        <taxon>Pontibaca</taxon>
    </lineage>
</organism>
<evidence type="ECO:0000256" key="2">
    <source>
        <dbReference type="ARBA" id="ARBA00022448"/>
    </source>
</evidence>
<keyword evidence="4 6" id="KW-0067">ATP-binding</keyword>
<proteinExistence type="inferred from homology"/>
<evidence type="ECO:0000313" key="6">
    <source>
        <dbReference type="EMBL" id="MBI6629590.1"/>
    </source>
</evidence>
<keyword evidence="7" id="KW-1185">Reference proteome</keyword>
<accession>A0A934M026</accession>
<dbReference type="PANTHER" id="PTHR42788">
    <property type="entry name" value="TAURINE IMPORT ATP-BINDING PROTEIN-RELATED"/>
    <property type="match status" value="1"/>
</dbReference>
<keyword evidence="2" id="KW-0813">Transport</keyword>